<evidence type="ECO:0000313" key="16">
    <source>
        <dbReference type="Proteomes" id="UP000694540"/>
    </source>
</evidence>
<dbReference type="Gene3D" id="1.25.40.10">
    <property type="entry name" value="Tetratricopeptide repeat domain"/>
    <property type="match status" value="1"/>
</dbReference>
<dbReference type="InterPro" id="IPR000270">
    <property type="entry name" value="PB1_dom"/>
</dbReference>
<evidence type="ECO:0000256" key="5">
    <source>
        <dbReference type="ARBA" id="ARBA00022475"/>
    </source>
</evidence>
<dbReference type="Gene3D" id="2.30.30.40">
    <property type="entry name" value="SH3 Domains"/>
    <property type="match status" value="1"/>
</dbReference>
<evidence type="ECO:0000259" key="14">
    <source>
        <dbReference type="PROSITE" id="PS50002"/>
    </source>
</evidence>
<dbReference type="FunFam" id="3.10.20.90:FF:000233">
    <property type="entry name" value="Predicted NADPH oxidase activator 1"/>
    <property type="match status" value="1"/>
</dbReference>
<dbReference type="Gene3D" id="3.10.20.90">
    <property type="entry name" value="Phosphatidylinositol 3-kinase Catalytic Subunit, Chain A, domain 1"/>
    <property type="match status" value="1"/>
</dbReference>
<dbReference type="PANTHER" id="PTHR15175:SF4">
    <property type="entry name" value="NADPH OXIDASE ACTIVATOR 1"/>
    <property type="match status" value="1"/>
</dbReference>
<dbReference type="InterPro" id="IPR011990">
    <property type="entry name" value="TPR-like_helical_dom_sf"/>
</dbReference>
<name>A0A8C3WWW2_9CETA</name>
<dbReference type="GO" id="GO:0060263">
    <property type="term" value="P:regulation of respiratory burst"/>
    <property type="evidence" value="ECO:0007669"/>
    <property type="project" value="Ensembl"/>
</dbReference>
<reference evidence="15" key="2">
    <citation type="submission" date="2025-09" db="UniProtKB">
        <authorList>
            <consortium name="Ensembl"/>
        </authorList>
    </citation>
    <scope>IDENTIFICATION</scope>
</reference>
<dbReference type="SMART" id="SM00028">
    <property type="entry name" value="TPR"/>
    <property type="match status" value="3"/>
</dbReference>
<dbReference type="InterPro" id="IPR019734">
    <property type="entry name" value="TPR_rpt"/>
</dbReference>
<dbReference type="GO" id="GO:0031267">
    <property type="term" value="F:small GTPase binding"/>
    <property type="evidence" value="ECO:0007669"/>
    <property type="project" value="Ensembl"/>
</dbReference>
<dbReference type="SMART" id="SM00326">
    <property type="entry name" value="SH3"/>
    <property type="match status" value="1"/>
</dbReference>
<accession>A0A8C3WWW2</accession>
<comment type="subcellular location">
    <subcellularLocation>
        <location evidence="1">Cell membrane</location>
    </subcellularLocation>
    <subcellularLocation>
        <location evidence="2">Cytoplasm</location>
    </subcellularLocation>
</comment>
<dbReference type="PROSITE" id="PS50002">
    <property type="entry name" value="SH3"/>
    <property type="match status" value="1"/>
</dbReference>
<keyword evidence="6" id="KW-0963">Cytoplasm</keyword>
<evidence type="ECO:0000313" key="15">
    <source>
        <dbReference type="Ensembl" id="ENSCWAP00000018983.1"/>
    </source>
</evidence>
<evidence type="ECO:0000256" key="2">
    <source>
        <dbReference type="ARBA" id="ARBA00004496"/>
    </source>
</evidence>
<gene>
    <name evidence="15" type="primary">NOXA1</name>
</gene>
<evidence type="ECO:0000256" key="11">
    <source>
        <dbReference type="ARBA" id="ARBA00074413"/>
    </source>
</evidence>
<dbReference type="InterPro" id="IPR036028">
    <property type="entry name" value="SH3-like_dom_sf"/>
</dbReference>
<evidence type="ECO:0000256" key="8">
    <source>
        <dbReference type="ARBA" id="ARBA00022803"/>
    </source>
</evidence>
<feature type="region of interest" description="Disordered" evidence="13">
    <location>
        <begin position="202"/>
        <end position="256"/>
    </location>
</feature>
<dbReference type="GO" id="GO:0010310">
    <property type="term" value="P:regulation of hydrogen peroxide metabolic process"/>
    <property type="evidence" value="ECO:0007669"/>
    <property type="project" value="Ensembl"/>
</dbReference>
<dbReference type="FunFam" id="1.25.40.10:FF:000017">
    <property type="entry name" value="NADPH oxidase regulator NoxR"/>
    <property type="match status" value="1"/>
</dbReference>
<comment type="similarity">
    <text evidence="3">Belongs to the NCF2/NOXA1 family.</text>
</comment>
<protein>
    <recommendedName>
        <fullName evidence="11">NADPH oxidase activator 1</fullName>
    </recommendedName>
</protein>
<dbReference type="Ensembl" id="ENSCWAT00000020599.1">
    <property type="protein sequence ID" value="ENSCWAP00000018983.1"/>
    <property type="gene ID" value="ENSCWAG00000014584.1"/>
</dbReference>
<keyword evidence="7" id="KW-0677">Repeat</keyword>
<dbReference type="GO" id="GO:0042554">
    <property type="term" value="P:superoxide anion generation"/>
    <property type="evidence" value="ECO:0007669"/>
    <property type="project" value="TreeGrafter"/>
</dbReference>
<dbReference type="GO" id="GO:0016176">
    <property type="term" value="F:superoxide-generating NADPH oxidase activator activity"/>
    <property type="evidence" value="ECO:0007669"/>
    <property type="project" value="Ensembl"/>
</dbReference>
<keyword evidence="5" id="KW-1003">Cell membrane</keyword>
<dbReference type="GO" id="GO:0005737">
    <property type="term" value="C:cytoplasm"/>
    <property type="evidence" value="ECO:0007669"/>
    <property type="project" value="UniProtKB-SubCell"/>
</dbReference>
<keyword evidence="8" id="KW-0802">TPR repeat</keyword>
<evidence type="ECO:0000256" key="7">
    <source>
        <dbReference type="ARBA" id="ARBA00022737"/>
    </source>
</evidence>
<dbReference type="PANTHER" id="PTHR15175">
    <property type="entry name" value="NEUTROPHIL CYTOSOLIC FACTOR 2, NEUTROPHIL NADPH OXIDASE FACTOR 2"/>
    <property type="match status" value="1"/>
</dbReference>
<reference evidence="15" key="1">
    <citation type="submission" date="2025-08" db="UniProtKB">
        <authorList>
            <consortium name="Ensembl"/>
        </authorList>
    </citation>
    <scope>IDENTIFICATION</scope>
</reference>
<dbReference type="SUPFAM" id="SSF48452">
    <property type="entry name" value="TPR-like"/>
    <property type="match status" value="1"/>
</dbReference>
<evidence type="ECO:0000256" key="3">
    <source>
        <dbReference type="ARBA" id="ARBA00008051"/>
    </source>
</evidence>
<evidence type="ECO:0000256" key="10">
    <source>
        <dbReference type="ARBA" id="ARBA00055211"/>
    </source>
</evidence>
<dbReference type="Pfam" id="PF00018">
    <property type="entry name" value="SH3_1"/>
    <property type="match status" value="1"/>
</dbReference>
<dbReference type="AlphaFoldDB" id="A0A8C3WWW2"/>
<dbReference type="FunFam" id="2.30.30.40:FF:000212">
    <property type="entry name" value="NADPH oxidase activator 1"/>
    <property type="match status" value="1"/>
</dbReference>
<evidence type="ECO:0000256" key="1">
    <source>
        <dbReference type="ARBA" id="ARBA00004236"/>
    </source>
</evidence>
<evidence type="ECO:0000256" key="4">
    <source>
        <dbReference type="ARBA" id="ARBA00022443"/>
    </source>
</evidence>
<dbReference type="Proteomes" id="UP000694540">
    <property type="component" value="Unplaced"/>
</dbReference>
<dbReference type="SUPFAM" id="SSF50044">
    <property type="entry name" value="SH3-domain"/>
    <property type="match status" value="1"/>
</dbReference>
<evidence type="ECO:0000256" key="9">
    <source>
        <dbReference type="ARBA" id="ARBA00023136"/>
    </source>
</evidence>
<proteinExistence type="inferred from homology"/>
<dbReference type="GO" id="GO:0043020">
    <property type="term" value="C:NADPH oxidase complex"/>
    <property type="evidence" value="ECO:0007669"/>
    <property type="project" value="Ensembl"/>
</dbReference>
<evidence type="ECO:0000256" key="6">
    <source>
        <dbReference type="ARBA" id="ARBA00022490"/>
    </source>
</evidence>
<feature type="domain" description="SH3" evidence="14">
    <location>
        <begin position="349"/>
        <end position="408"/>
    </location>
</feature>
<dbReference type="GeneTree" id="ENSGT00530000063843"/>
<dbReference type="InterPro" id="IPR051864">
    <property type="entry name" value="NCF2_NOXA1"/>
</dbReference>
<dbReference type="InterPro" id="IPR001452">
    <property type="entry name" value="SH3_domain"/>
</dbReference>
<evidence type="ECO:0000256" key="12">
    <source>
        <dbReference type="PROSITE-ProRule" id="PRU00192"/>
    </source>
</evidence>
<dbReference type="PRINTS" id="PR00499">
    <property type="entry name" value="P67PHOX"/>
</dbReference>
<dbReference type="SUPFAM" id="SSF54277">
    <property type="entry name" value="CAD &amp; PB1 domains"/>
    <property type="match status" value="1"/>
</dbReference>
<sequence>MPLLGDLVRDWHRGVEAVARGDWDCALRLFSGIPEPPARMSFNVGCVHLLAGDPEAALQAFDQAVTKDACLAVGFFQRGVASFQLRRFREALSDFREALAQLKDNAALDYTQLGLRCKLQAWEVLFNVAAAQCQLGLWAEATRSLEDAISKGPEEAHEALDVALGRVQGRAPLQPRQTPRGEVFRPRRRHLEHLEPVDFLGKAKVKGAARRPGGAHSGSRHRAAWAGPTGSPPSAGPLAAGGPGPGPSEGPASGVATGQPAALVTVMVQCAFTLALRAPRGADLSSLRALIGQALSSQAQRGQLSYRDPSDSSCWVPLTGEEALQTAWQEAAAGPTGLQLQCRGVGGRPVLYQVVAQHSYSAQGPEDLALQPGDTVDVLCQVDQAWLEGHRDGHVGIFPKCFVVPASRRVRGARP</sequence>
<keyword evidence="4 12" id="KW-0728">SH3 domain</keyword>
<evidence type="ECO:0000256" key="13">
    <source>
        <dbReference type="SAM" id="MobiDB-lite"/>
    </source>
</evidence>
<dbReference type="GO" id="GO:0017124">
    <property type="term" value="F:SH3 domain binding"/>
    <property type="evidence" value="ECO:0007669"/>
    <property type="project" value="Ensembl"/>
</dbReference>
<dbReference type="SMART" id="SM00666">
    <property type="entry name" value="PB1"/>
    <property type="match status" value="1"/>
</dbReference>
<dbReference type="Pfam" id="PF00564">
    <property type="entry name" value="PB1"/>
    <property type="match status" value="1"/>
</dbReference>
<comment type="function">
    <text evidence="10">Functions as an activator of NOX1, a superoxide-producing NADPH oxidase. Functions in the production of reactive oxygen species (ROS) which participate in a variety of biological processes including host defense, hormone biosynthesis, oxygen sensing and signal transduction. May also activate CYBB/gp91phox and NOX3.</text>
</comment>
<organism evidence="15 16">
    <name type="scientific">Catagonus wagneri</name>
    <name type="common">Chacoan peccary</name>
    <dbReference type="NCBI Taxonomy" id="51154"/>
    <lineage>
        <taxon>Eukaryota</taxon>
        <taxon>Metazoa</taxon>
        <taxon>Chordata</taxon>
        <taxon>Craniata</taxon>
        <taxon>Vertebrata</taxon>
        <taxon>Euteleostomi</taxon>
        <taxon>Mammalia</taxon>
        <taxon>Eutheria</taxon>
        <taxon>Laurasiatheria</taxon>
        <taxon>Artiodactyla</taxon>
        <taxon>Suina</taxon>
        <taxon>Tayassuidae</taxon>
        <taxon>Catagonus</taxon>
    </lineage>
</organism>
<keyword evidence="9" id="KW-0472">Membrane</keyword>
<keyword evidence="16" id="KW-1185">Reference proteome</keyword>